<dbReference type="InterPro" id="IPR036162">
    <property type="entry name" value="Resolvase-like_N_sf"/>
</dbReference>
<dbReference type="GO" id="GO:0003677">
    <property type="term" value="F:DNA binding"/>
    <property type="evidence" value="ECO:0007669"/>
    <property type="project" value="InterPro"/>
</dbReference>
<dbReference type="Gene3D" id="3.90.1750.20">
    <property type="entry name" value="Putative Large Serine Recombinase, Chain B, Domain 2"/>
    <property type="match status" value="1"/>
</dbReference>
<feature type="domain" description="Resolvase/invertase-type recombinase catalytic" evidence="2">
    <location>
        <begin position="10"/>
        <end position="162"/>
    </location>
</feature>
<evidence type="ECO:0000313" key="4">
    <source>
        <dbReference type="EMBL" id="ABG29064.1"/>
    </source>
</evidence>
<evidence type="ECO:0000256" key="1">
    <source>
        <dbReference type="SAM" id="MobiDB-lite"/>
    </source>
</evidence>
<proteinExistence type="predicted"/>
<dbReference type="InterPro" id="IPR006119">
    <property type="entry name" value="Resolv_N"/>
</dbReference>
<dbReference type="Gene3D" id="3.40.50.1390">
    <property type="entry name" value="Resolvase, N-terminal catalytic domain"/>
    <property type="match status" value="1"/>
</dbReference>
<evidence type="ECO:0008006" key="5">
    <source>
        <dbReference type="Google" id="ProtNLM"/>
    </source>
</evidence>
<organism evidence="4">
    <name type="scientific">Rhodococcus aetherivorans I24</name>
    <dbReference type="NCBI Taxonomy" id="1036179"/>
    <lineage>
        <taxon>Bacteria</taxon>
        <taxon>Bacillati</taxon>
        <taxon>Actinomycetota</taxon>
        <taxon>Actinomycetes</taxon>
        <taxon>Mycobacteriales</taxon>
        <taxon>Nocardiaceae</taxon>
        <taxon>Rhodococcus</taxon>
    </lineage>
</organism>
<feature type="domain" description="Recombinase" evidence="3">
    <location>
        <begin position="170"/>
        <end position="268"/>
    </location>
</feature>
<dbReference type="InterPro" id="IPR011109">
    <property type="entry name" value="DNA_bind_recombinase_dom"/>
</dbReference>
<dbReference type="PANTHER" id="PTHR30461:SF23">
    <property type="entry name" value="DNA RECOMBINASE-RELATED"/>
    <property type="match status" value="1"/>
</dbReference>
<dbReference type="PANTHER" id="PTHR30461">
    <property type="entry name" value="DNA-INVERTASE FROM LAMBDOID PROPHAGE"/>
    <property type="match status" value="1"/>
</dbReference>
<feature type="compositionally biased region" description="Basic and acidic residues" evidence="1">
    <location>
        <begin position="249"/>
        <end position="261"/>
    </location>
</feature>
<dbReference type="SUPFAM" id="SSF53041">
    <property type="entry name" value="Resolvase-like"/>
    <property type="match status" value="1"/>
</dbReference>
<dbReference type="CDD" id="cd00338">
    <property type="entry name" value="Ser_Recombinase"/>
    <property type="match status" value="1"/>
</dbReference>
<feature type="region of interest" description="Disordered" evidence="1">
    <location>
        <begin position="243"/>
        <end position="268"/>
    </location>
</feature>
<accession>Q157E9</accession>
<keyword evidence="4" id="KW-0614">Plasmid</keyword>
<dbReference type="AlphaFoldDB" id="Q157E9"/>
<dbReference type="SMART" id="SM00857">
    <property type="entry name" value="Resolvase"/>
    <property type="match status" value="1"/>
</dbReference>
<dbReference type="GO" id="GO:0000150">
    <property type="term" value="F:DNA strand exchange activity"/>
    <property type="evidence" value="ECO:0007669"/>
    <property type="project" value="InterPro"/>
</dbReference>
<evidence type="ECO:0000259" key="2">
    <source>
        <dbReference type="PROSITE" id="PS51736"/>
    </source>
</evidence>
<dbReference type="Pfam" id="PF07508">
    <property type="entry name" value="Recombinase"/>
    <property type="match status" value="1"/>
</dbReference>
<dbReference type="PROSITE" id="PS51737">
    <property type="entry name" value="RECOMBINASE_DNA_BIND"/>
    <property type="match status" value="1"/>
</dbReference>
<protein>
    <recommendedName>
        <fullName evidence="5">Resolvase</fullName>
    </recommendedName>
</protein>
<geneLocation type="plasmid" evidence="4">
    <name>pRA1</name>
</geneLocation>
<name>Q157E9_9NOCA</name>
<dbReference type="PROSITE" id="PS51736">
    <property type="entry name" value="RECOMBINASES_3"/>
    <property type="match status" value="1"/>
</dbReference>
<dbReference type="EMBL" id="DQ629589">
    <property type="protein sequence ID" value="ABG29064.1"/>
    <property type="molecule type" value="Genomic_DNA"/>
</dbReference>
<dbReference type="InterPro" id="IPR050639">
    <property type="entry name" value="SSR_resolvase"/>
</dbReference>
<dbReference type="InterPro" id="IPR038109">
    <property type="entry name" value="DNA_bind_recomb_sf"/>
</dbReference>
<reference evidence="4" key="1">
    <citation type="submission" date="2006-05" db="EMBL/GenBank/DDBJ databases">
        <title>Complete sequence of the cryptic plasmid pRA1 from Rhodococcus aetherivorans I24.</title>
        <authorList>
            <person name="Taylor J.A."/>
            <person name="Lessard P.A."/>
            <person name="Sinskey A.J."/>
            <person name="Archer J.A.C."/>
        </authorList>
    </citation>
    <scope>NUCLEOTIDE SEQUENCE</scope>
    <source>
        <strain evidence="4">I24</strain>
        <plasmid evidence="4">pRA1</plasmid>
    </source>
</reference>
<dbReference type="Pfam" id="PF00239">
    <property type="entry name" value="Resolvase"/>
    <property type="match status" value="1"/>
</dbReference>
<evidence type="ECO:0000259" key="3">
    <source>
        <dbReference type="PROSITE" id="PS51737"/>
    </source>
</evidence>
<sequence length="268" mass="29697">MTTTERTALRLVVLTRVSTNGQVDGYGLDVQEKDCRKWARQHGHKIVKVCRDEGITGKAGDDERPGLTEALQMVAAGEVDGILSPNLDRVARQLTQQEAILSVVWAHGARLFTVDRGEHLADDDDDPMRTFVRQVMGAAAQLERGLIVKRLKSGRRAKAERGGYATGAPVYGTQAVEHDLAPHPQEAETLRQMQQWHAEGVGVREIARRLNDAGILSKRGGKWHPTTVARLVDPDARAYARRQSASARAFDREQTRRDRAGKVLSRLT</sequence>